<dbReference type="EMBL" id="CP000681">
    <property type="protein sequence ID" value="ABP74249.1"/>
    <property type="molecule type" value="Genomic_DNA"/>
</dbReference>
<feature type="region of interest" description="Disordered" evidence="10">
    <location>
        <begin position="239"/>
        <end position="263"/>
    </location>
</feature>
<comment type="subcellular location">
    <subcellularLocation>
        <location evidence="1 8">Cell outer membrane</location>
        <topology evidence="1 8">Multi-pass membrane protein</topology>
    </subcellularLocation>
</comment>
<dbReference type="SUPFAM" id="SSF56935">
    <property type="entry name" value="Porins"/>
    <property type="match status" value="1"/>
</dbReference>
<dbReference type="STRING" id="319224.Sputcn32_0517"/>
<dbReference type="PROSITE" id="PS52016">
    <property type="entry name" value="TONB_DEPENDENT_REC_3"/>
    <property type="match status" value="1"/>
</dbReference>
<sequence length="817" mass="88628" precursor="true">MVLTFVRSNCCFIYTLLRGCMRLAVIALAVSSTLTMSAAQADSQHAAVEKIEVIGSRIALRTATDSVAPVDIITAEQLESTGMTETAKALQFAAPSYSFPFSSVTDGSDAVRPASLRGLSPDHTLVLVNGKRRHGSALVHLSGTMGKGSSNVDLNAIPMTAIKRIEILRDGASAQYGSDAIAGVINVVLKDSDQGGSVSAQAGQTYQGDGEQWRVGVNHGISLSNDGFVNVALEAHHKDSTNRAGLDPRQQYPKLADGSDDPREATFNRKSHQVGDAEYDNVGLFINAAQPISTDGKLYAFGGISQRETKSGAFYRLALDARNLPEVYPDGFLPQINPKIIDSSLTLGYEFNLSDWDIDTSVGYGKNSFNYNIVNTLNASLGPESPTEFDAGTLATRETNINLDISRYFAFVNDSEILFATGVSWRQNGYEIEAGEEGSYINGGYNGKAPGSQGFTGFTPESEVDETRDNTGIYAELENQLTNEFYWAAALRYENYSDFGGNTSWKLAGRYDFTDNLALRGTINTGFRAPSVQQLYFSNISTLFNPDPVTGQLVPVESGTFNTLSPVTKALGINELEPEISQSFSLGLVYTNDSGLAVTLDTYQIEIDDRIILSGSLRATDSPAVAAALAGTNADSARFFVNAVDSRTRGVDLVVSQDIDIGTWGDLRANLAYAYNKTEIQDINLPSILGGLEKKLFDGIERTRMTSATPHNTGSIGLTHELGDFKTNARLNYFGDYSEGYSTGDVNYSDQWVMDLSVRYAATDALSFTAGVQNLFDVYPEKRPDNNNFNGIFVYPLTNTPFGFNGGYYFLEAKYTY</sequence>
<dbReference type="eggNOG" id="COG4771">
    <property type="taxonomic scope" value="Bacteria"/>
</dbReference>
<feature type="domain" description="TonB-dependent receptor-like beta-barrel" evidence="12">
    <location>
        <begin position="338"/>
        <end position="775"/>
    </location>
</feature>
<feature type="domain" description="TonB-dependent receptor plug" evidence="13">
    <location>
        <begin position="64"/>
        <end position="184"/>
    </location>
</feature>
<dbReference type="KEGG" id="spc:Sputcn32_0517"/>
<dbReference type="Gene3D" id="2.40.170.20">
    <property type="entry name" value="TonB-dependent receptor, beta-barrel domain"/>
    <property type="match status" value="1"/>
</dbReference>
<dbReference type="GO" id="GO:0009279">
    <property type="term" value="C:cell outer membrane"/>
    <property type="evidence" value="ECO:0007669"/>
    <property type="project" value="UniProtKB-SubCell"/>
</dbReference>
<keyword evidence="5 9" id="KW-0798">TonB box</keyword>
<evidence type="ECO:0000256" key="7">
    <source>
        <dbReference type="ARBA" id="ARBA00023237"/>
    </source>
</evidence>
<dbReference type="CDD" id="cd01347">
    <property type="entry name" value="ligand_gated_channel"/>
    <property type="match status" value="1"/>
</dbReference>
<keyword evidence="11" id="KW-0732">Signal</keyword>
<keyword evidence="6 8" id="KW-0472">Membrane</keyword>
<dbReference type="PANTHER" id="PTHR47234:SF3">
    <property type="entry name" value="SECRETIN_TONB SHORT N-TERMINAL DOMAIN-CONTAINING PROTEIN"/>
    <property type="match status" value="1"/>
</dbReference>
<keyword evidence="4 8" id="KW-0812">Transmembrane</keyword>
<feature type="chain" id="PRO_5002677391" evidence="11">
    <location>
        <begin position="42"/>
        <end position="817"/>
    </location>
</feature>
<dbReference type="InterPro" id="IPR037066">
    <property type="entry name" value="Plug_dom_sf"/>
</dbReference>
<keyword evidence="2 8" id="KW-0813">Transport</keyword>
<comment type="similarity">
    <text evidence="8 9">Belongs to the TonB-dependent receptor family.</text>
</comment>
<gene>
    <name evidence="14" type="ordered locus">Sputcn32_0517</name>
</gene>
<evidence type="ECO:0000256" key="5">
    <source>
        <dbReference type="ARBA" id="ARBA00023077"/>
    </source>
</evidence>
<dbReference type="InterPro" id="IPR012910">
    <property type="entry name" value="Plug_dom"/>
</dbReference>
<dbReference type="Gene3D" id="2.170.130.10">
    <property type="entry name" value="TonB-dependent receptor, plug domain"/>
    <property type="match status" value="1"/>
</dbReference>
<evidence type="ECO:0000256" key="10">
    <source>
        <dbReference type="SAM" id="MobiDB-lite"/>
    </source>
</evidence>
<dbReference type="PANTHER" id="PTHR47234">
    <property type="match status" value="1"/>
</dbReference>
<protein>
    <submittedName>
        <fullName evidence="14">TonB-dependent receptor</fullName>
    </submittedName>
</protein>
<dbReference type="Pfam" id="PF00593">
    <property type="entry name" value="TonB_dep_Rec_b-barrel"/>
    <property type="match status" value="1"/>
</dbReference>
<dbReference type="Pfam" id="PF07715">
    <property type="entry name" value="Plug"/>
    <property type="match status" value="1"/>
</dbReference>
<evidence type="ECO:0000313" key="14">
    <source>
        <dbReference type="EMBL" id="ABP74249.1"/>
    </source>
</evidence>
<evidence type="ECO:0000256" key="11">
    <source>
        <dbReference type="SAM" id="SignalP"/>
    </source>
</evidence>
<accession>A4Y2R6</accession>
<dbReference type="HOGENOM" id="CLU_010745_1_1_6"/>
<evidence type="ECO:0000259" key="12">
    <source>
        <dbReference type="Pfam" id="PF00593"/>
    </source>
</evidence>
<keyword evidence="7 8" id="KW-0998">Cell outer membrane</keyword>
<keyword evidence="14" id="KW-0675">Receptor</keyword>
<proteinExistence type="inferred from homology"/>
<reference evidence="14" key="1">
    <citation type="submission" date="2007-04" db="EMBL/GenBank/DDBJ databases">
        <title>Complete sequence of Shewanella putrefaciens CN-32.</title>
        <authorList>
            <consortium name="US DOE Joint Genome Institute"/>
            <person name="Copeland A."/>
            <person name="Lucas S."/>
            <person name="Lapidus A."/>
            <person name="Barry K."/>
            <person name="Detter J.C."/>
            <person name="Glavina del Rio T."/>
            <person name="Hammon N."/>
            <person name="Israni S."/>
            <person name="Dalin E."/>
            <person name="Tice H."/>
            <person name="Pitluck S."/>
            <person name="Chain P."/>
            <person name="Malfatti S."/>
            <person name="Shin M."/>
            <person name="Vergez L."/>
            <person name="Schmutz J."/>
            <person name="Larimer F."/>
            <person name="Land M."/>
            <person name="Hauser L."/>
            <person name="Kyrpides N."/>
            <person name="Mikhailova N."/>
            <person name="Romine M.F."/>
            <person name="Fredrickson J."/>
            <person name="Tiedje J."/>
            <person name="Richardson P."/>
        </authorList>
    </citation>
    <scope>NUCLEOTIDE SEQUENCE [LARGE SCALE GENOMIC DNA]</scope>
    <source>
        <strain evidence="14">CN-32</strain>
    </source>
</reference>
<name>A4Y2R6_SHEPC</name>
<dbReference type="AlphaFoldDB" id="A4Y2R6"/>
<evidence type="ECO:0000259" key="13">
    <source>
        <dbReference type="Pfam" id="PF07715"/>
    </source>
</evidence>
<evidence type="ECO:0000256" key="8">
    <source>
        <dbReference type="PROSITE-ProRule" id="PRU01360"/>
    </source>
</evidence>
<organism evidence="14">
    <name type="scientific">Shewanella putrefaciens (strain CN-32 / ATCC BAA-453)</name>
    <dbReference type="NCBI Taxonomy" id="319224"/>
    <lineage>
        <taxon>Bacteria</taxon>
        <taxon>Pseudomonadati</taxon>
        <taxon>Pseudomonadota</taxon>
        <taxon>Gammaproteobacteria</taxon>
        <taxon>Alteromonadales</taxon>
        <taxon>Shewanellaceae</taxon>
        <taxon>Shewanella</taxon>
    </lineage>
</organism>
<evidence type="ECO:0000256" key="1">
    <source>
        <dbReference type="ARBA" id="ARBA00004571"/>
    </source>
</evidence>
<evidence type="ECO:0000256" key="2">
    <source>
        <dbReference type="ARBA" id="ARBA00022448"/>
    </source>
</evidence>
<dbReference type="InterPro" id="IPR039426">
    <property type="entry name" value="TonB-dep_rcpt-like"/>
</dbReference>
<evidence type="ECO:0000256" key="6">
    <source>
        <dbReference type="ARBA" id="ARBA00023136"/>
    </source>
</evidence>
<evidence type="ECO:0000256" key="3">
    <source>
        <dbReference type="ARBA" id="ARBA00022452"/>
    </source>
</evidence>
<keyword evidence="3 8" id="KW-1134">Transmembrane beta strand</keyword>
<evidence type="ECO:0000256" key="4">
    <source>
        <dbReference type="ARBA" id="ARBA00022692"/>
    </source>
</evidence>
<dbReference type="InterPro" id="IPR036942">
    <property type="entry name" value="Beta-barrel_TonB_sf"/>
</dbReference>
<feature type="signal peptide" evidence="11">
    <location>
        <begin position="1"/>
        <end position="41"/>
    </location>
</feature>
<evidence type="ECO:0000256" key="9">
    <source>
        <dbReference type="RuleBase" id="RU003357"/>
    </source>
</evidence>
<dbReference type="InterPro" id="IPR000531">
    <property type="entry name" value="Beta-barrel_TonB"/>
</dbReference>